<proteinExistence type="predicted"/>
<name>A0ABR4A4G2_9LECA</name>
<reference evidence="1 2" key="1">
    <citation type="submission" date="2024-09" db="EMBL/GenBank/DDBJ databases">
        <title>Rethinking Asexuality: The Enigmatic Case of Functional Sexual Genes in Lepraria (Stereocaulaceae).</title>
        <authorList>
            <person name="Doellman M."/>
            <person name="Sun Y."/>
            <person name="Barcenas-Pena A."/>
            <person name="Lumbsch H.T."/>
            <person name="Grewe F."/>
        </authorList>
    </citation>
    <scope>NUCLEOTIDE SEQUENCE [LARGE SCALE GENOMIC DNA]</scope>
    <source>
        <strain evidence="1 2">Mercado 3170</strain>
    </source>
</reference>
<accession>A0ABR4A4G2</accession>
<keyword evidence="2" id="KW-1185">Reference proteome</keyword>
<evidence type="ECO:0008006" key="3">
    <source>
        <dbReference type="Google" id="ProtNLM"/>
    </source>
</evidence>
<evidence type="ECO:0000313" key="2">
    <source>
        <dbReference type="Proteomes" id="UP001590950"/>
    </source>
</evidence>
<organism evidence="1 2">
    <name type="scientific">Stereocaulon virgatum</name>
    <dbReference type="NCBI Taxonomy" id="373712"/>
    <lineage>
        <taxon>Eukaryota</taxon>
        <taxon>Fungi</taxon>
        <taxon>Dikarya</taxon>
        <taxon>Ascomycota</taxon>
        <taxon>Pezizomycotina</taxon>
        <taxon>Lecanoromycetes</taxon>
        <taxon>OSLEUM clade</taxon>
        <taxon>Lecanoromycetidae</taxon>
        <taxon>Lecanorales</taxon>
        <taxon>Lecanorineae</taxon>
        <taxon>Stereocaulaceae</taxon>
        <taxon>Stereocaulon</taxon>
    </lineage>
</organism>
<dbReference type="Proteomes" id="UP001590950">
    <property type="component" value="Unassembled WGS sequence"/>
</dbReference>
<sequence>MSDSFNKCQFSILKHQYAIWTSSDNNPEYLHVWCPFLGVYVKASDAAVLHIIPSSIPCHHLPYQLGYEADKAAGIDIIRSPLNGIIMTSALHEEFRNGGFVILPIETIEGEAQRWRFKLLNWERAYHQVGNSEYSFGTLDHKELNFREGAGRPGLKQLYWHYTISMLRANKRSADVKRSSLAAPWALRKNPNTTIAAYLTIGI</sequence>
<gene>
    <name evidence="1" type="ORF">N7G274_007363</name>
</gene>
<protein>
    <recommendedName>
        <fullName evidence="3">HNH nuclease domain-containing protein</fullName>
    </recommendedName>
</protein>
<dbReference type="EMBL" id="JBEFKJ010000023">
    <property type="protein sequence ID" value="KAL2039960.1"/>
    <property type="molecule type" value="Genomic_DNA"/>
</dbReference>
<evidence type="ECO:0000313" key="1">
    <source>
        <dbReference type="EMBL" id="KAL2039960.1"/>
    </source>
</evidence>
<comment type="caution">
    <text evidence="1">The sequence shown here is derived from an EMBL/GenBank/DDBJ whole genome shotgun (WGS) entry which is preliminary data.</text>
</comment>